<dbReference type="AlphaFoldDB" id="A0A0S4TL14"/>
<sequence>MKLYILFLILVLNILLFGLPIVVESSSFILPGSHDINQRKGRSSSASSVDSKRSGNEKNGFFGKLFGFFGRKNGGKKDKVSKESDLSFEKNDYSAQVDNYEVDSESSKSNITVKKHSDFSPSSSNESSEPEQNIDESQQEKEIVSEESKSAPAPVVKHFADESSSDPKSESMKDGFISIYDEDYDEMLNKGAIPGIVSEESGRSSEYVGGEEQKTAVPEQSEVEESNREDVLRFSDSQILGEKSLQEGLPESVDLNEGSRSSIAKDVENEDSAKHKPSTVSNEENHYDASYESNLEEMEKSVSEYRAKFSEDFSDELPHETYDRLLNDALKHEASMPSNNQEKIKSDGEYSGSEHSEKSKTSQKEEVSGIEKYLEDTDDSKEGSEASTADLEDRTTITLDEGMPKYSSQEAATEEEPEDLEDFLANTDIKVPEASELSIKNDMSARVPSEYIREKSRSATEPLQMQEQESGSEKEFEQESEGEPKQDTEKESEREFDESKETSSKIEESSKPLEKSTGIISRISDSFKNFISSFGGSKKESEVTNKEESVSVPAEESQKEAVESSVKEESEKPEELPDNNKSRVKMLIEHFEKENARNVPAPIGVPRNRLGLRNTEGSSEKKNIDSLINFFENEDIKAKEEANKYKESIKKREMSRTEGSVRQLEQIPEEDLEEVQLESINVEESPESGEEREGEIMRAINGEQPSEISRVDSEGSDFTQTSNFDEPQEELSVPIAIPNIYEEGKLAGGLAWALGVGKYVCNSKSAFSSLISPTLSKNLLVSAPSQEQMAKLLRLSGGEASDIIMDLVSSVLAQN</sequence>
<proteinExistence type="predicted"/>
<reference evidence="4 5" key="3">
    <citation type="submission" date="2017-10" db="EMBL/GenBank/DDBJ databases">
        <title>Consistent, comparative and evidence-based genome annotation and re-annotation for the closely-related species, Cryptosporidium parvum, C. hominis and C. tyzzeri.</title>
        <authorList>
            <person name="Baptista R.P."/>
            <person name="Li Y."/>
            <person name="Sateriale A."/>
            <person name="Striepen B."/>
            <person name="Kissinger J.C."/>
        </authorList>
    </citation>
    <scope>NUCLEOTIDE SEQUENCE [LARGE SCALE GENOMIC DNA]</scope>
    <source>
        <strain evidence="4">30976</strain>
    </source>
</reference>
<reference evidence="4 5" key="1">
    <citation type="submission" date="2014-11" db="EMBL/GenBank/DDBJ databases">
        <title>Comparative genomic analysis of Cryptosporidium hominis reveals occurrence of genetic recombination in virulent subtypes.</title>
        <authorList>
            <person name="Guo Y."/>
            <person name="Tang K."/>
            <person name="Frace M."/>
            <person name="Li N."/>
            <person name="Roellig D.M."/>
            <person name="Sammons S."/>
            <person name="Knipe K."/>
            <person name="Rowe L."/>
            <person name="Feng Y."/>
            <person name="Xiao L."/>
        </authorList>
    </citation>
    <scope>NUCLEOTIDE SEQUENCE [LARGE SCALE GENOMIC DNA]</scope>
    <source>
        <strain evidence="4">30976</strain>
    </source>
</reference>
<dbReference type="VEuPathDB" id="CryptoDB:Chro.80604"/>
<evidence type="ECO:0000313" key="4">
    <source>
        <dbReference type="EMBL" id="PPS98225.1"/>
    </source>
</evidence>
<feature type="region of interest" description="Disordered" evidence="1">
    <location>
        <begin position="531"/>
        <end position="582"/>
    </location>
</feature>
<keyword evidence="5" id="KW-1185">Reference proteome</keyword>
<gene>
    <name evidence="3" type="ORF">CHUDEA8_5300</name>
    <name evidence="4" type="ORF">GY17_00000984</name>
</gene>
<protein>
    <submittedName>
        <fullName evidence="3">Uncharacterized protein</fullName>
    </submittedName>
</protein>
<accession>A0A0S4TL14</accession>
<feature type="compositionally biased region" description="Basic and acidic residues" evidence="1">
    <location>
        <begin position="471"/>
        <end position="514"/>
    </location>
</feature>
<dbReference type="OrthoDB" id="343898at2759"/>
<feature type="compositionally biased region" description="Acidic residues" evidence="1">
    <location>
        <begin position="412"/>
        <end position="422"/>
    </location>
</feature>
<name>A0A0S4TL14_CRYHO</name>
<feature type="chain" id="PRO_5006628029" evidence="2">
    <location>
        <begin position="19"/>
        <end position="815"/>
    </location>
</feature>
<dbReference type="Proteomes" id="UP000199752">
    <property type="component" value="Chromosome 8"/>
</dbReference>
<dbReference type="VEuPathDB" id="CryptoDB:CHUDEA8_5300"/>
<organism evidence="3">
    <name type="scientific">Cryptosporidium hominis</name>
    <dbReference type="NCBI Taxonomy" id="237895"/>
    <lineage>
        <taxon>Eukaryota</taxon>
        <taxon>Sar</taxon>
        <taxon>Alveolata</taxon>
        <taxon>Apicomplexa</taxon>
        <taxon>Conoidasida</taxon>
        <taxon>Coccidia</taxon>
        <taxon>Eucoccidiorida</taxon>
        <taxon>Eimeriorina</taxon>
        <taxon>Cryptosporidiidae</taxon>
        <taxon>Cryptosporidium</taxon>
    </lineage>
</organism>
<feature type="region of interest" description="Disordered" evidence="1">
    <location>
        <begin position="195"/>
        <end position="519"/>
    </location>
</feature>
<feature type="region of interest" description="Disordered" evidence="1">
    <location>
        <begin position="99"/>
        <end position="174"/>
    </location>
</feature>
<evidence type="ECO:0000256" key="2">
    <source>
        <dbReference type="SAM" id="SignalP"/>
    </source>
</evidence>
<feature type="region of interest" description="Disordered" evidence="1">
    <location>
        <begin position="598"/>
        <end position="619"/>
    </location>
</feature>
<evidence type="ECO:0000256" key="1">
    <source>
        <dbReference type="SAM" id="MobiDB-lite"/>
    </source>
</evidence>
<dbReference type="VEuPathDB" id="CryptoDB:ChTU502y2012_400fg0060"/>
<reference evidence="3" key="2">
    <citation type="submission" date="2015-08" db="EMBL/GenBank/DDBJ databases">
        <authorList>
            <person name="Babu N.S."/>
            <person name="Beckwith C.J."/>
            <person name="Beseler K.G."/>
            <person name="Brison A."/>
            <person name="Carone J.V."/>
            <person name="Caskin T.P."/>
            <person name="Diamond M."/>
            <person name="Durham M.E."/>
            <person name="Foxe J.M."/>
            <person name="Go M."/>
            <person name="Henderson B.A."/>
            <person name="Jones I.B."/>
            <person name="McGettigan J.A."/>
            <person name="Micheletti S.J."/>
            <person name="Nasrallah M.E."/>
            <person name="Ortiz D."/>
            <person name="Piller C.R."/>
            <person name="Privatt S.R."/>
            <person name="Schneider S.L."/>
            <person name="Sharp S."/>
            <person name="Smith T.C."/>
            <person name="Stanton J.D."/>
            <person name="Ullery H.E."/>
            <person name="Wilson R.J."/>
            <person name="Serrano M.G."/>
            <person name="Buck G."/>
            <person name="Lee V."/>
            <person name="Wang Y."/>
            <person name="Carvalho R."/>
            <person name="Voegtly L."/>
            <person name="Shi R."/>
            <person name="Duckworth R."/>
            <person name="Johnson A."/>
            <person name="Loviza R."/>
            <person name="Walstead R."/>
            <person name="Shah Z."/>
            <person name="Kiflezghi M."/>
            <person name="Wade K."/>
            <person name="Ball S.L."/>
            <person name="Bradley K.W."/>
            <person name="Asai D.J."/>
            <person name="Bowman C.A."/>
            <person name="Russell D.A."/>
            <person name="Pope W.H."/>
            <person name="Jacobs-Sera D."/>
            <person name="Hendrix R.W."/>
            <person name="Hatfull G.F."/>
        </authorList>
    </citation>
    <scope>NUCLEOTIDE SEQUENCE [LARGE SCALE GENOMIC DNA]</scope>
</reference>
<feature type="compositionally biased region" description="Basic and acidic residues" evidence="1">
    <location>
        <begin position="342"/>
        <end position="384"/>
    </location>
</feature>
<feature type="compositionally biased region" description="Basic and acidic residues" evidence="1">
    <location>
        <begin position="297"/>
        <end position="334"/>
    </location>
</feature>
<feature type="compositionally biased region" description="Basic and acidic residues" evidence="1">
    <location>
        <begin position="556"/>
        <end position="582"/>
    </location>
</feature>
<feature type="compositionally biased region" description="Basic and acidic residues" evidence="1">
    <location>
        <begin position="263"/>
        <end position="274"/>
    </location>
</feature>
<evidence type="ECO:0000313" key="3">
    <source>
        <dbReference type="EMBL" id="CUV08083.1"/>
    </source>
</evidence>
<feature type="compositionally biased region" description="Polar residues" evidence="1">
    <location>
        <begin position="716"/>
        <end position="725"/>
    </location>
</feature>
<keyword evidence="2" id="KW-0732">Signal</keyword>
<feature type="compositionally biased region" description="Basic and acidic residues" evidence="1">
    <location>
        <begin position="537"/>
        <end position="549"/>
    </location>
</feature>
<feature type="signal peptide" evidence="2">
    <location>
        <begin position="1"/>
        <end position="18"/>
    </location>
</feature>
<dbReference type="VEuPathDB" id="CryptoDB:GY17_00000984"/>
<dbReference type="EMBL" id="JTAI01000002">
    <property type="protein sequence ID" value="PPS98225.1"/>
    <property type="molecule type" value="Genomic_DNA"/>
</dbReference>
<dbReference type="Proteomes" id="UP001429100">
    <property type="component" value="Unassembled WGS sequence"/>
</dbReference>
<evidence type="ECO:0000313" key="5">
    <source>
        <dbReference type="Proteomes" id="UP001429100"/>
    </source>
</evidence>
<feature type="region of interest" description="Disordered" evidence="1">
    <location>
        <begin position="707"/>
        <end position="729"/>
    </location>
</feature>
<feature type="compositionally biased region" description="Basic and acidic residues" evidence="1">
    <location>
        <begin position="158"/>
        <end position="173"/>
    </location>
</feature>
<feature type="compositionally biased region" description="Basic and acidic residues" evidence="1">
    <location>
        <begin position="138"/>
        <end position="149"/>
    </location>
</feature>
<dbReference type="EMBL" id="LN877954">
    <property type="protein sequence ID" value="CUV08083.1"/>
    <property type="molecule type" value="Genomic_DNA"/>
</dbReference>